<dbReference type="Proteomes" id="UP001174909">
    <property type="component" value="Unassembled WGS sequence"/>
</dbReference>
<sequence>MVFSGRSQRVRRSPAGAVRWGGGRKERSTQW</sequence>
<evidence type="ECO:0000313" key="3">
    <source>
        <dbReference type="Proteomes" id="UP001174909"/>
    </source>
</evidence>
<reference evidence="2" key="1">
    <citation type="submission" date="2023-03" db="EMBL/GenBank/DDBJ databases">
        <authorList>
            <person name="Steffen K."/>
            <person name="Cardenas P."/>
        </authorList>
    </citation>
    <scope>NUCLEOTIDE SEQUENCE</scope>
</reference>
<accession>A0AA35XN39</accession>
<keyword evidence="3" id="KW-1185">Reference proteome</keyword>
<organism evidence="2 3">
    <name type="scientific">Geodia barretti</name>
    <name type="common">Barrett's horny sponge</name>
    <dbReference type="NCBI Taxonomy" id="519541"/>
    <lineage>
        <taxon>Eukaryota</taxon>
        <taxon>Metazoa</taxon>
        <taxon>Porifera</taxon>
        <taxon>Demospongiae</taxon>
        <taxon>Heteroscleromorpha</taxon>
        <taxon>Tetractinellida</taxon>
        <taxon>Astrophorina</taxon>
        <taxon>Geodiidae</taxon>
        <taxon>Geodia</taxon>
    </lineage>
</organism>
<gene>
    <name evidence="2" type="ORF">GBAR_LOCUS31484</name>
</gene>
<feature type="region of interest" description="Disordered" evidence="1">
    <location>
        <begin position="1"/>
        <end position="31"/>
    </location>
</feature>
<comment type="caution">
    <text evidence="2">The sequence shown here is derived from an EMBL/GenBank/DDBJ whole genome shotgun (WGS) entry which is preliminary data.</text>
</comment>
<name>A0AA35XN39_GEOBA</name>
<evidence type="ECO:0000256" key="1">
    <source>
        <dbReference type="SAM" id="MobiDB-lite"/>
    </source>
</evidence>
<protein>
    <submittedName>
        <fullName evidence="2">Uncharacterized protein</fullName>
    </submittedName>
</protein>
<dbReference type="AlphaFoldDB" id="A0AA35XN39"/>
<proteinExistence type="predicted"/>
<dbReference type="EMBL" id="CASHTH010004479">
    <property type="protein sequence ID" value="CAI8057822.1"/>
    <property type="molecule type" value="Genomic_DNA"/>
</dbReference>
<evidence type="ECO:0000313" key="2">
    <source>
        <dbReference type="EMBL" id="CAI8057822.1"/>
    </source>
</evidence>